<dbReference type="NCBIfam" id="NF046027">
    <property type="entry name" value="PhglucPhmanMutPgmG"/>
    <property type="match status" value="1"/>
</dbReference>
<keyword evidence="3" id="KW-0597">Phosphoprotein</keyword>
<comment type="cofactor">
    <cofactor evidence="1">
        <name>Mg(2+)</name>
        <dbReference type="ChEBI" id="CHEBI:18420"/>
    </cofactor>
</comment>
<dbReference type="Pfam" id="PF02878">
    <property type="entry name" value="PGM_PMM_I"/>
    <property type="match status" value="1"/>
</dbReference>
<dbReference type="PRINTS" id="PR00509">
    <property type="entry name" value="PGMPMM"/>
</dbReference>
<evidence type="ECO:0000256" key="3">
    <source>
        <dbReference type="ARBA" id="ARBA00022553"/>
    </source>
</evidence>
<dbReference type="PANTHER" id="PTHR43771">
    <property type="entry name" value="PHOSPHOMANNOMUTASE"/>
    <property type="match status" value="1"/>
</dbReference>
<evidence type="ECO:0000256" key="6">
    <source>
        <dbReference type="ARBA" id="ARBA00023235"/>
    </source>
</evidence>
<evidence type="ECO:0000259" key="11">
    <source>
        <dbReference type="Pfam" id="PF02880"/>
    </source>
</evidence>
<dbReference type="SUPFAM" id="SSF55957">
    <property type="entry name" value="Phosphoglucomutase, C-terminal domain"/>
    <property type="match status" value="1"/>
</dbReference>
<dbReference type="PANTHER" id="PTHR43771:SF2">
    <property type="entry name" value="PHOSPHOMANNOMUTASE_PHOSPHOGLUCOMUTASE"/>
    <property type="match status" value="1"/>
</dbReference>
<dbReference type="Pfam" id="PF02880">
    <property type="entry name" value="PGM_PMM_III"/>
    <property type="match status" value="1"/>
</dbReference>
<dbReference type="InterPro" id="IPR016066">
    <property type="entry name" value="A-D-PHexomutase_CS"/>
</dbReference>
<keyword evidence="5 7" id="KW-0460">Magnesium</keyword>
<dbReference type="OrthoDB" id="9803322at2"/>
<organism evidence="12 13">
    <name type="scientific">Komagataeibacter xylinus</name>
    <name type="common">Gluconacetobacter xylinus</name>
    <dbReference type="NCBI Taxonomy" id="28448"/>
    <lineage>
        <taxon>Bacteria</taxon>
        <taxon>Pseudomonadati</taxon>
        <taxon>Pseudomonadota</taxon>
        <taxon>Alphaproteobacteria</taxon>
        <taxon>Acetobacterales</taxon>
        <taxon>Acetobacteraceae</taxon>
        <taxon>Komagataeibacter</taxon>
    </lineage>
</organism>
<evidence type="ECO:0000256" key="2">
    <source>
        <dbReference type="ARBA" id="ARBA00010231"/>
    </source>
</evidence>
<dbReference type="InterPro" id="IPR005844">
    <property type="entry name" value="A-D-PHexomutase_a/b/a-I"/>
</dbReference>
<dbReference type="GO" id="GO:0016868">
    <property type="term" value="F:intramolecular phosphotransferase activity"/>
    <property type="evidence" value="ECO:0007669"/>
    <property type="project" value="InterPro"/>
</dbReference>
<dbReference type="Pfam" id="PF00408">
    <property type="entry name" value="PGM_PMM_IV"/>
    <property type="match status" value="1"/>
</dbReference>
<dbReference type="SUPFAM" id="SSF53738">
    <property type="entry name" value="Phosphoglucomutase, first 3 domains"/>
    <property type="match status" value="3"/>
</dbReference>
<evidence type="ECO:0000259" key="8">
    <source>
        <dbReference type="Pfam" id="PF00408"/>
    </source>
</evidence>
<evidence type="ECO:0000256" key="4">
    <source>
        <dbReference type="ARBA" id="ARBA00022723"/>
    </source>
</evidence>
<protein>
    <submittedName>
        <fullName evidence="12">Phosphomannomutase/phosphoglucomutase</fullName>
    </submittedName>
</protein>
<dbReference type="InterPro" id="IPR005845">
    <property type="entry name" value="A-D-PHexomutase_a/b/a-II"/>
</dbReference>
<comment type="caution">
    <text evidence="12">The sequence shown here is derived from an EMBL/GenBank/DDBJ whole genome shotgun (WGS) entry which is preliminary data.</text>
</comment>
<keyword evidence="13" id="KW-1185">Reference proteome</keyword>
<evidence type="ECO:0000259" key="9">
    <source>
        <dbReference type="Pfam" id="PF02878"/>
    </source>
</evidence>
<dbReference type="Gene3D" id="3.40.120.10">
    <property type="entry name" value="Alpha-D-Glucose-1,6-Bisphosphate, subunit A, domain 3"/>
    <property type="match status" value="3"/>
</dbReference>
<feature type="domain" description="Alpha-D-phosphohexomutase alpha/beta/alpha" evidence="11">
    <location>
        <begin position="260"/>
        <end position="364"/>
    </location>
</feature>
<evidence type="ECO:0000256" key="5">
    <source>
        <dbReference type="ARBA" id="ARBA00022842"/>
    </source>
</evidence>
<dbReference type="InterPro" id="IPR016055">
    <property type="entry name" value="A-D-PHexomutase_a/b/a-I/II/III"/>
</dbReference>
<dbReference type="InterPro" id="IPR005843">
    <property type="entry name" value="A-D-PHexomutase_C"/>
</dbReference>
<dbReference type="AlphaFoldDB" id="A0A318PKN8"/>
<dbReference type="Proteomes" id="UP000248257">
    <property type="component" value="Unassembled WGS sequence"/>
</dbReference>
<keyword evidence="6" id="KW-0413">Isomerase</keyword>
<dbReference type="InterPro" id="IPR005841">
    <property type="entry name" value="Alpha-D-phosphohexomutase_SF"/>
</dbReference>
<dbReference type="GO" id="GO:0005975">
    <property type="term" value="P:carbohydrate metabolic process"/>
    <property type="evidence" value="ECO:0007669"/>
    <property type="project" value="InterPro"/>
</dbReference>
<reference evidence="12 13" key="1">
    <citation type="submission" date="2017-07" db="EMBL/GenBank/DDBJ databases">
        <title>A draft genome sequence of Komagataeibacter xylinus LMG 1515.</title>
        <authorList>
            <person name="Skraban J."/>
            <person name="Cleenwerck I."/>
            <person name="Vandamme P."/>
            <person name="Trcek J."/>
        </authorList>
    </citation>
    <scope>NUCLEOTIDE SEQUENCE [LARGE SCALE GENOMIC DNA]</scope>
    <source>
        <strain evidence="12 13">LMG 1515</strain>
    </source>
</reference>
<evidence type="ECO:0000256" key="7">
    <source>
        <dbReference type="RuleBase" id="RU004326"/>
    </source>
</evidence>
<dbReference type="Gene3D" id="3.30.310.50">
    <property type="entry name" value="Alpha-D-phosphohexomutase, C-terminal domain"/>
    <property type="match status" value="1"/>
</dbReference>
<dbReference type="InterPro" id="IPR005846">
    <property type="entry name" value="A-D-PHexomutase_a/b/a-III"/>
</dbReference>
<dbReference type="PROSITE" id="PS00710">
    <property type="entry name" value="PGM_PMM"/>
    <property type="match status" value="1"/>
</dbReference>
<proteinExistence type="inferred from homology"/>
<gene>
    <name evidence="12" type="ORF">CFR75_03560</name>
</gene>
<feature type="domain" description="Alpha-D-phosphohexomutase alpha/beta/alpha" evidence="9">
    <location>
        <begin position="12"/>
        <end position="131"/>
    </location>
</feature>
<evidence type="ECO:0000256" key="1">
    <source>
        <dbReference type="ARBA" id="ARBA00001946"/>
    </source>
</evidence>
<evidence type="ECO:0000259" key="10">
    <source>
        <dbReference type="Pfam" id="PF02879"/>
    </source>
</evidence>
<sequence length="469" mass="49938">MSFRHHFDPTSLREYDIRGVVGESLTQDDAYAIGRTFGSMVARAGGSTVVIGYDGRLSSPALEHALGAGALASGMTVLRIGRGPTPMLYFAATTLGADGAIMVTGSHNPPDHNGFKMVLGNRPFFGEQIRELGQLAANGDVVAEATGTMRDVNVIPAYVERLLRDWDGTDRPLNVVWDSGNGAAGEILSLLVKKLPGRHRILNAEIDGTFPAHHPDPTVLANLEQLIAAVREEGADLGLAFDGDADRLGLVDNTGTVLWADQLLVVLARDILRDHAGATVIADVKASQVLFDEIDRAGGTPLMWKSGHSPIKMKMAETGAPLAGEMSGHFFFADRWYGFDDGLYAALRLLGIVSRLRGPLSDVRLSLPTAVSTPELRFACADTRKFTVIVEVAARLERSGACVSTIDGVRVTTPDGWWLLRASNTQAVLVARAEGTSAAGLERLKAAITAQLEASGLRAPDFSGTPGLH</sequence>
<dbReference type="InterPro" id="IPR036900">
    <property type="entry name" value="A-D-PHexomutase_C_sf"/>
</dbReference>
<dbReference type="CDD" id="cd03089">
    <property type="entry name" value="PMM_PGM"/>
    <property type="match status" value="1"/>
</dbReference>
<name>A0A318PKN8_KOMXY</name>
<dbReference type="RefSeq" id="WP_061271763.1">
    <property type="nucleotide sequence ID" value="NZ_CBCRXN010000001.1"/>
</dbReference>
<evidence type="ECO:0000313" key="12">
    <source>
        <dbReference type="EMBL" id="PYD58144.1"/>
    </source>
</evidence>
<evidence type="ECO:0000313" key="13">
    <source>
        <dbReference type="Proteomes" id="UP000248257"/>
    </source>
</evidence>
<feature type="domain" description="Alpha-D-phosphohexomutase alpha/beta/alpha" evidence="10">
    <location>
        <begin position="157"/>
        <end position="255"/>
    </location>
</feature>
<comment type="similarity">
    <text evidence="2 7">Belongs to the phosphohexose mutase family.</text>
</comment>
<dbReference type="EMBL" id="NKUC01000004">
    <property type="protein sequence ID" value="PYD58144.1"/>
    <property type="molecule type" value="Genomic_DNA"/>
</dbReference>
<keyword evidence="4 7" id="KW-0479">Metal-binding</keyword>
<accession>A0A318PKN8</accession>
<dbReference type="GO" id="GO:0000287">
    <property type="term" value="F:magnesium ion binding"/>
    <property type="evidence" value="ECO:0007669"/>
    <property type="project" value="InterPro"/>
</dbReference>
<dbReference type="Pfam" id="PF02879">
    <property type="entry name" value="PGM_PMM_II"/>
    <property type="match status" value="1"/>
</dbReference>
<dbReference type="STRING" id="1220579.GCA_001571345_00461"/>
<feature type="domain" description="Alpha-D-phosphohexomutase C-terminal" evidence="8">
    <location>
        <begin position="375"/>
        <end position="450"/>
    </location>
</feature>